<dbReference type="InterPro" id="IPR008979">
    <property type="entry name" value="Galactose-bd-like_sf"/>
</dbReference>
<evidence type="ECO:0000256" key="2">
    <source>
        <dbReference type="SAM" id="MobiDB-lite"/>
    </source>
</evidence>
<evidence type="ECO:0000259" key="3">
    <source>
        <dbReference type="PROSITE" id="PS50022"/>
    </source>
</evidence>
<dbReference type="Pfam" id="PF00806">
    <property type="entry name" value="PUF"/>
    <property type="match status" value="3"/>
</dbReference>
<feature type="region of interest" description="Disordered" evidence="2">
    <location>
        <begin position="373"/>
        <end position="397"/>
    </location>
</feature>
<feature type="domain" description="F5/8 type C" evidence="3">
    <location>
        <begin position="393"/>
        <end position="483"/>
    </location>
</feature>
<dbReference type="GO" id="GO:0003723">
    <property type="term" value="F:RNA binding"/>
    <property type="evidence" value="ECO:0007669"/>
    <property type="project" value="InterPro"/>
</dbReference>
<dbReference type="Proteomes" id="UP000220922">
    <property type="component" value="Unassembled WGS sequence"/>
</dbReference>
<dbReference type="SUPFAM" id="SSF49384">
    <property type="entry name" value="Carbohydrate-binding domain"/>
    <property type="match status" value="1"/>
</dbReference>
<dbReference type="Gene3D" id="2.60.120.260">
    <property type="entry name" value="Galactose-binding domain-like"/>
    <property type="match status" value="3"/>
</dbReference>
<dbReference type="EMBL" id="LYXE01000146">
    <property type="protein sequence ID" value="PDV97414.1"/>
    <property type="molecule type" value="Genomic_DNA"/>
</dbReference>
<gene>
    <name evidence="4" type="ORF">A9Q02_18350</name>
</gene>
<organism evidence="4 5">
    <name type="scientific">Candidatus Chloroploca asiatica</name>
    <dbReference type="NCBI Taxonomy" id="1506545"/>
    <lineage>
        <taxon>Bacteria</taxon>
        <taxon>Bacillati</taxon>
        <taxon>Chloroflexota</taxon>
        <taxon>Chloroflexia</taxon>
        <taxon>Chloroflexales</taxon>
        <taxon>Chloroflexineae</taxon>
        <taxon>Oscillochloridaceae</taxon>
        <taxon>Candidatus Chloroploca</taxon>
    </lineage>
</organism>
<sequence length="882" mass="94918">MDPIRRLSSFLWFSLIMTALLLAGLALPLVSLHAESSITLQLNPSTLTLAPGETATVTIEVEAGASSVDGVAAFLNFDPSRVALESLEVGTALPLVLLNTVDPVEGTVDLVVGALNAPFPSGTFAVATFQVRALDVEGTTTLAFDRGDTSPLRQSDLTWVGTSILEAIRDLTLEIAEVPTPTLTATLTPTPTLTATLTPTPTLTATPTSSPTTTSTQLPTATPLPEAQIMLRLTPSTLTLAAGSTMTVTIEVVAGSRMVDGVAAFLDFDPSKVALLKLEPGSALPVRLLSQVNNAEGTLDLVVGALQAPFPSGTFVVGTFVLQALHDEATTELTFNLGEPSLLRQSEITYAGTSFLESTRGLMVQITSTPLPTATTTATASPTAMASPTATPSPTPTASLTELAISQVAVSSTWADWRASYLNDNALHTVWSSTIHTEHLVGSEWVAVVLAQPTQVDRVRFTPRAGPDDRSLGFPKDFVVQYAVTDANHTCDPRDPRFPDVSNWRPLVTRFGYPQPSNQPIDFTFAPRTLGCVRLFGAELSQDDYGNRFLQLADVTVLDGQRALALREAAASSTWADWSVAHLLDGSPHTAWSSGIHTEHLASSEWAAVVLTQPSQVDRVRLVPRAGPDNLSLGFPKDFVLQYAVTDANHTCDPSDPRFTDVGNWRPLVTRFGYPQPSNQPVEFTFAPRMLGCIRLFGAELSQDDYGNRFLQLADVTLFDGERALALRDATASSTWADWSPGLLRDGNPQTAWSSGIHTEHLASSEWAAVVLAQPTQVDLVRLSPRAGPDDRSLGFPQDFVLQYALTDATHTCDPRDPRFTDVGNWRPLVTRFGYPQPSNQPITFAIAPRTLGCVRLLGTELSQDDYGNRFLQLAEIDLLTR</sequence>
<dbReference type="InterPro" id="IPR008965">
    <property type="entry name" value="CBM2/CBM3_carb-bd_dom_sf"/>
</dbReference>
<keyword evidence="1" id="KW-0677">Repeat</keyword>
<comment type="caution">
    <text evidence="4">The sequence shown here is derived from an EMBL/GenBank/DDBJ whole genome shotgun (WGS) entry which is preliminary data.</text>
</comment>
<dbReference type="RefSeq" id="WP_097654456.1">
    <property type="nucleotide sequence ID" value="NZ_LYXE01000146.1"/>
</dbReference>
<proteinExistence type="predicted"/>
<accession>A0A2H3KHY2</accession>
<dbReference type="OrthoDB" id="2625488at2"/>
<dbReference type="GO" id="GO:0030246">
    <property type="term" value="F:carbohydrate binding"/>
    <property type="evidence" value="ECO:0007669"/>
    <property type="project" value="InterPro"/>
</dbReference>
<dbReference type="CDD" id="cd08547">
    <property type="entry name" value="Type_II_cohesin"/>
    <property type="match status" value="1"/>
</dbReference>
<reference evidence="4 5" key="1">
    <citation type="submission" date="2016-05" db="EMBL/GenBank/DDBJ databases">
        <authorList>
            <person name="Lavstsen T."/>
            <person name="Jespersen J.S."/>
        </authorList>
    </citation>
    <scope>NUCLEOTIDE SEQUENCE [LARGE SCALE GENOMIC DNA]</scope>
    <source>
        <strain evidence="4 5">B7-9</strain>
    </source>
</reference>
<dbReference type="InterPro" id="IPR001313">
    <property type="entry name" value="Pumilio_RNA-bd_rpt"/>
</dbReference>
<dbReference type="SUPFAM" id="SSF49785">
    <property type="entry name" value="Galactose-binding domain-like"/>
    <property type="match status" value="3"/>
</dbReference>
<dbReference type="PROSITE" id="PS50022">
    <property type="entry name" value="FA58C_3"/>
    <property type="match status" value="1"/>
</dbReference>
<protein>
    <recommendedName>
        <fullName evidence="3">F5/8 type C domain-containing protein</fullName>
    </recommendedName>
</protein>
<feature type="region of interest" description="Disordered" evidence="2">
    <location>
        <begin position="184"/>
        <end position="220"/>
    </location>
</feature>
<evidence type="ECO:0000313" key="5">
    <source>
        <dbReference type="Proteomes" id="UP000220922"/>
    </source>
</evidence>
<dbReference type="Gene3D" id="2.60.40.680">
    <property type="match status" value="2"/>
</dbReference>
<dbReference type="AlphaFoldDB" id="A0A2H3KHY2"/>
<name>A0A2H3KHY2_9CHLR</name>
<dbReference type="InterPro" id="IPR000421">
    <property type="entry name" value="FA58C"/>
</dbReference>
<evidence type="ECO:0000256" key="1">
    <source>
        <dbReference type="ARBA" id="ARBA00022737"/>
    </source>
</evidence>
<evidence type="ECO:0000313" key="4">
    <source>
        <dbReference type="EMBL" id="PDV97414.1"/>
    </source>
</evidence>
<keyword evidence="5" id="KW-1185">Reference proteome</keyword>